<dbReference type="PANTHER" id="PTHR41786">
    <property type="entry name" value="MOTILITY ACCESSORY FACTOR MAF"/>
    <property type="match status" value="1"/>
</dbReference>
<dbReference type="Proteomes" id="UP000450917">
    <property type="component" value="Unassembled WGS sequence"/>
</dbReference>
<name>A0A7X3CU88_9BACL</name>
<comment type="caution">
    <text evidence="3">The sequence shown here is derived from an EMBL/GenBank/DDBJ whole genome shotgun (WGS) entry which is preliminary data.</text>
</comment>
<proteinExistence type="predicted"/>
<feature type="domain" description="6-hydroxymethylpterin diphosphokinase MptE-like" evidence="1">
    <location>
        <begin position="204"/>
        <end position="381"/>
    </location>
</feature>
<evidence type="ECO:0000259" key="2">
    <source>
        <dbReference type="Pfam" id="PF20157"/>
    </source>
</evidence>
<dbReference type="Pfam" id="PF01973">
    <property type="entry name" value="MptE-like"/>
    <property type="match status" value="1"/>
</dbReference>
<dbReference type="InterPro" id="IPR002826">
    <property type="entry name" value="MptE-like"/>
</dbReference>
<evidence type="ECO:0000313" key="4">
    <source>
        <dbReference type="Proteomes" id="UP000450917"/>
    </source>
</evidence>
<dbReference type="InterPro" id="IPR045376">
    <property type="entry name" value="Maf_N"/>
</dbReference>
<evidence type="ECO:0000259" key="1">
    <source>
        <dbReference type="Pfam" id="PF01973"/>
    </source>
</evidence>
<dbReference type="AlphaFoldDB" id="A0A7X3CU88"/>
<dbReference type="PANTHER" id="PTHR41786:SF1">
    <property type="entry name" value="6-HYDROXYMETHYLPTERIN DIPHOSPHOKINASE MPTE-LIKE DOMAIN-CONTAINING PROTEIN"/>
    <property type="match status" value="1"/>
</dbReference>
<reference evidence="3 4" key="1">
    <citation type="submission" date="2019-11" db="EMBL/GenBank/DDBJ databases">
        <title>Draft genome sequences of five Paenibacillus species of dairy origin.</title>
        <authorList>
            <person name="Olajide A.M."/>
            <person name="Chen S."/>
            <person name="Lapointe G."/>
        </authorList>
    </citation>
    <scope>NUCLEOTIDE SEQUENCE [LARGE SCALE GENOMIC DNA]</scope>
    <source>
        <strain evidence="3 4">2CS3</strain>
    </source>
</reference>
<keyword evidence="4" id="KW-1185">Reference proteome</keyword>
<accession>A0A7X3CU88</accession>
<protein>
    <submittedName>
        <fullName evidence="3">DUF115 domain-containing protein</fullName>
    </submittedName>
</protein>
<feature type="domain" description="Glycosyltransferase Maf N-terminal" evidence="2">
    <location>
        <begin position="54"/>
        <end position="115"/>
    </location>
</feature>
<gene>
    <name evidence="3" type="ORF">GNP93_17550</name>
</gene>
<sequence length="623" mass="71424">MILTKNMKWLEENFYGAIAKLQEPSENEGSFHLESAKNGINTVVYGANGRSIYLHSKYNPLNESEQFIKQFEQLDEFEHVFFYGVGLGYHVDLLLKKFPHLTFTLYEPEFEVFRLYLSQKSLADLPIKRLRKVYIARDEQDQSIFIRDFVSSVSGKTLLVTLPSYEQLNPVRYMSFVNQFREALNLQMFSFSADFRFEKRWTVNCLKNLPYTIKTPNIIQDFKDKFKDKPAIVVAAGPSLEEDIPTIRYIRENGLAYIFSVGSAIKALIGHGIYPDAACTYDPMPWNLNVFEDVRKHQITSIPLFYGSSVGYETLEHYPGPLAHMITSQDTLATVFLNRNDGRPLEQVSDAPTIAVVALELLHKLGCNPIILAGQNLAYKGDQFYSKGIGYEYRPSSLTEEELANAKLIKDVHGNDIYTSPGFDRMRTHMESVIRLHGMTNIYNTTKGGAHIEGTTFITIDELVKERLQHKQVVTDWYQNKQSYSLQLVVERVQYMVQQHERVGEILESLVAVTKTLKSTYILSSPNKLDRKLENFELLIKDLENNAFYNTIVKPMNRLQNDLLIRALEAKAVRLEKSKVIKAKAIAELFKPYLDGCLEDVREVTPMFNEVTENLLNQYGAAV</sequence>
<dbReference type="RefSeq" id="WP_127609056.1">
    <property type="nucleotide sequence ID" value="NZ_JARTHK010000064.1"/>
</dbReference>
<organism evidence="3 4">
    <name type="scientific">Paenibacillus validus</name>
    <dbReference type="NCBI Taxonomy" id="44253"/>
    <lineage>
        <taxon>Bacteria</taxon>
        <taxon>Bacillati</taxon>
        <taxon>Bacillota</taxon>
        <taxon>Bacilli</taxon>
        <taxon>Bacillales</taxon>
        <taxon>Paenibacillaceae</taxon>
        <taxon>Paenibacillus</taxon>
    </lineage>
</organism>
<dbReference type="Pfam" id="PF20157">
    <property type="entry name" value="Maf_flag10_N"/>
    <property type="match status" value="1"/>
</dbReference>
<dbReference type="EMBL" id="WNZX01000015">
    <property type="protein sequence ID" value="MUG72476.1"/>
    <property type="molecule type" value="Genomic_DNA"/>
</dbReference>
<evidence type="ECO:0000313" key="3">
    <source>
        <dbReference type="EMBL" id="MUG72476.1"/>
    </source>
</evidence>